<dbReference type="AlphaFoldDB" id="A0A7W5Y032"/>
<proteinExistence type="predicted"/>
<feature type="transmembrane region" description="Helical" evidence="1">
    <location>
        <begin position="48"/>
        <end position="68"/>
    </location>
</feature>
<keyword evidence="1" id="KW-0812">Transmembrane</keyword>
<dbReference type="Pfam" id="PF07853">
    <property type="entry name" value="DUF1648"/>
    <property type="match status" value="1"/>
</dbReference>
<accession>A0A7W5Y032</accession>
<sequence length="189" mass="21340">MTDDGVAYSYQEAMRRGVPLQEPDGTLIYPTTRSRPKPTFTLDPLDRALMAISVAVPVMLTVFVAAQIPMMDQQVPVHFSWDGTVNRYGSPWEGFWTAAGVTVMIIGIAVLAKYPRVFNNPVELNSSNVQQQYKNAVQMLTWLNLAMAIMAVGMMGLWFEPLWFPLVWVGLALMGVSMVFFIRRLFMLR</sequence>
<gene>
    <name evidence="3" type="ORF">FHX47_001660</name>
</gene>
<reference evidence="3 4" key="1">
    <citation type="submission" date="2020-08" db="EMBL/GenBank/DDBJ databases">
        <title>Sequencing the genomes of 1000 actinobacteria strains.</title>
        <authorList>
            <person name="Klenk H.-P."/>
        </authorList>
    </citation>
    <scope>NUCLEOTIDE SEQUENCE [LARGE SCALE GENOMIC DNA]</scope>
    <source>
        <strain evidence="3 4">DSM 28238</strain>
    </source>
</reference>
<keyword evidence="4" id="KW-1185">Reference proteome</keyword>
<dbReference type="EMBL" id="JACIBT010000006">
    <property type="protein sequence ID" value="MBB3668031.1"/>
    <property type="molecule type" value="Genomic_DNA"/>
</dbReference>
<protein>
    <recommendedName>
        <fullName evidence="2">DUF1648 domain-containing protein</fullName>
    </recommendedName>
</protein>
<feature type="transmembrane region" description="Helical" evidence="1">
    <location>
        <begin position="165"/>
        <end position="186"/>
    </location>
</feature>
<evidence type="ECO:0000259" key="2">
    <source>
        <dbReference type="Pfam" id="PF07853"/>
    </source>
</evidence>
<name>A0A7W5Y032_9MICC</name>
<evidence type="ECO:0000256" key="1">
    <source>
        <dbReference type="SAM" id="Phobius"/>
    </source>
</evidence>
<feature type="transmembrane region" description="Helical" evidence="1">
    <location>
        <begin position="95"/>
        <end position="115"/>
    </location>
</feature>
<organism evidence="3 4">
    <name type="scientific">Garicola koreensis</name>
    <dbReference type="NCBI Taxonomy" id="1262554"/>
    <lineage>
        <taxon>Bacteria</taxon>
        <taxon>Bacillati</taxon>
        <taxon>Actinomycetota</taxon>
        <taxon>Actinomycetes</taxon>
        <taxon>Micrococcales</taxon>
        <taxon>Micrococcaceae</taxon>
        <taxon>Garicola</taxon>
    </lineage>
</organism>
<feature type="domain" description="DUF1648" evidence="2">
    <location>
        <begin position="60"/>
        <end position="101"/>
    </location>
</feature>
<dbReference type="InterPro" id="IPR012867">
    <property type="entry name" value="DUF1648"/>
</dbReference>
<comment type="caution">
    <text evidence="3">The sequence shown here is derived from an EMBL/GenBank/DDBJ whole genome shotgun (WGS) entry which is preliminary data.</text>
</comment>
<keyword evidence="1" id="KW-0472">Membrane</keyword>
<keyword evidence="1" id="KW-1133">Transmembrane helix</keyword>
<feature type="transmembrane region" description="Helical" evidence="1">
    <location>
        <begin position="136"/>
        <end position="159"/>
    </location>
</feature>
<evidence type="ECO:0000313" key="4">
    <source>
        <dbReference type="Proteomes" id="UP000547528"/>
    </source>
</evidence>
<evidence type="ECO:0000313" key="3">
    <source>
        <dbReference type="EMBL" id="MBB3668031.1"/>
    </source>
</evidence>
<dbReference type="RefSeq" id="WP_183358454.1">
    <property type="nucleotide sequence ID" value="NZ_BAABKR010000016.1"/>
</dbReference>
<dbReference type="Proteomes" id="UP000547528">
    <property type="component" value="Unassembled WGS sequence"/>
</dbReference>